<dbReference type="AlphaFoldDB" id="A0A395V7D1"/>
<gene>
    <name evidence="3" type="ORF">DWX93_12425</name>
</gene>
<accession>A0A395V7D1</accession>
<dbReference type="Gene3D" id="3.40.50.1240">
    <property type="entry name" value="Phosphoglycerate mutase-like"/>
    <property type="match status" value="1"/>
</dbReference>
<dbReference type="CDD" id="cd07067">
    <property type="entry name" value="HP_PGM_like"/>
    <property type="match status" value="1"/>
</dbReference>
<evidence type="ECO:0000313" key="3">
    <source>
        <dbReference type="EMBL" id="RGS38331.1"/>
    </source>
</evidence>
<dbReference type="SMART" id="SM00855">
    <property type="entry name" value="PGAM"/>
    <property type="match status" value="1"/>
</dbReference>
<feature type="active site" description="Proton donor/acceptor" evidence="1">
    <location>
        <position position="87"/>
    </location>
</feature>
<dbReference type="Pfam" id="PF00300">
    <property type="entry name" value="His_Phos_1"/>
    <property type="match status" value="1"/>
</dbReference>
<protein>
    <submittedName>
        <fullName evidence="3">Histidine phosphatase family protein</fullName>
    </submittedName>
</protein>
<feature type="binding site" evidence="2">
    <location>
        <begin position="7"/>
        <end position="14"/>
    </location>
    <ligand>
        <name>substrate</name>
    </ligand>
</feature>
<reference evidence="3 4" key="1">
    <citation type="submission" date="2018-08" db="EMBL/GenBank/DDBJ databases">
        <title>A genome reference for cultivated species of the human gut microbiota.</title>
        <authorList>
            <person name="Zou Y."/>
            <person name="Xue W."/>
            <person name="Luo G."/>
        </authorList>
    </citation>
    <scope>NUCLEOTIDE SEQUENCE [LARGE SCALE GENOMIC DNA]</scope>
    <source>
        <strain evidence="3 4">AF22-12AC</strain>
    </source>
</reference>
<dbReference type="PANTHER" id="PTHR48100">
    <property type="entry name" value="BROAD-SPECIFICITY PHOSPHATASE YOR283W-RELATED"/>
    <property type="match status" value="1"/>
</dbReference>
<dbReference type="InterPro" id="IPR013078">
    <property type="entry name" value="His_Pase_superF_clade-1"/>
</dbReference>
<evidence type="ECO:0000313" key="4">
    <source>
        <dbReference type="Proteomes" id="UP000266172"/>
    </source>
</evidence>
<dbReference type="Proteomes" id="UP000266172">
    <property type="component" value="Unassembled WGS sequence"/>
</dbReference>
<dbReference type="EMBL" id="QRVL01000012">
    <property type="protein sequence ID" value="RGS38331.1"/>
    <property type="molecule type" value="Genomic_DNA"/>
</dbReference>
<dbReference type="SUPFAM" id="SSF53254">
    <property type="entry name" value="Phosphoglycerate mutase-like"/>
    <property type="match status" value="1"/>
</dbReference>
<feature type="binding site" evidence="2">
    <location>
        <position position="63"/>
    </location>
    <ligand>
        <name>substrate</name>
    </ligand>
</feature>
<dbReference type="RefSeq" id="WP_118097844.1">
    <property type="nucleotide sequence ID" value="NZ_QRVL01000012.1"/>
</dbReference>
<dbReference type="InterPro" id="IPR050275">
    <property type="entry name" value="PGM_Phosphatase"/>
</dbReference>
<evidence type="ECO:0000256" key="1">
    <source>
        <dbReference type="PIRSR" id="PIRSR613078-1"/>
    </source>
</evidence>
<dbReference type="GO" id="GO:0016791">
    <property type="term" value="F:phosphatase activity"/>
    <property type="evidence" value="ECO:0007669"/>
    <property type="project" value="TreeGrafter"/>
</dbReference>
<evidence type="ECO:0000256" key="2">
    <source>
        <dbReference type="PIRSR" id="PIRSR613078-2"/>
    </source>
</evidence>
<sequence>MNFYFTRHGETEWNVKKKIQGTTDIPLDEKGIQQAKRLAETLLEKQRNGELHLDRVYTSPQLRAAETARFSAEALGIDCIRLWDLREMDLGDWEGRNWDEIRETEAERHHIWDTHRRFCHTPGGECYNEVLRRTLAALEQILTCEKDDVLVVTHSAVLMALRCYLANRPFDVMREYRTRNTELVRVKEEEIREAIRRYGRAI</sequence>
<dbReference type="PANTHER" id="PTHR48100:SF1">
    <property type="entry name" value="HISTIDINE PHOSPHATASE FAMILY PROTEIN-RELATED"/>
    <property type="match status" value="1"/>
</dbReference>
<feature type="active site" description="Tele-phosphohistidine intermediate" evidence="1">
    <location>
        <position position="8"/>
    </location>
</feature>
<dbReference type="InterPro" id="IPR029033">
    <property type="entry name" value="His_PPase_superfam"/>
</dbReference>
<dbReference type="PIRSF" id="PIRSF000709">
    <property type="entry name" value="6PFK_2-Ptase"/>
    <property type="match status" value="1"/>
</dbReference>
<organism evidence="3 4">
    <name type="scientific">Roseburia hominis</name>
    <dbReference type="NCBI Taxonomy" id="301301"/>
    <lineage>
        <taxon>Bacteria</taxon>
        <taxon>Bacillati</taxon>
        <taxon>Bacillota</taxon>
        <taxon>Clostridia</taxon>
        <taxon>Lachnospirales</taxon>
        <taxon>Lachnospiraceae</taxon>
        <taxon>Roseburia</taxon>
    </lineage>
</organism>
<dbReference type="GO" id="GO:0005737">
    <property type="term" value="C:cytoplasm"/>
    <property type="evidence" value="ECO:0007669"/>
    <property type="project" value="TreeGrafter"/>
</dbReference>
<comment type="caution">
    <text evidence="3">The sequence shown here is derived from an EMBL/GenBank/DDBJ whole genome shotgun (WGS) entry which is preliminary data.</text>
</comment>
<proteinExistence type="predicted"/>
<name>A0A395V7D1_9FIRM</name>